<gene>
    <name evidence="7" type="ORF">D9R08_04215</name>
</gene>
<feature type="transmembrane region" description="Helical" evidence="5">
    <location>
        <begin position="94"/>
        <end position="115"/>
    </location>
</feature>
<feature type="domain" description="Major facilitator superfamily (MFS) profile" evidence="6">
    <location>
        <begin position="198"/>
        <end position="384"/>
    </location>
</feature>
<feature type="transmembrane region" description="Helical" evidence="5">
    <location>
        <begin position="136"/>
        <end position="153"/>
    </location>
</feature>
<dbReference type="InterPro" id="IPR011701">
    <property type="entry name" value="MFS"/>
</dbReference>
<feature type="transmembrane region" description="Helical" evidence="5">
    <location>
        <begin position="324"/>
        <end position="344"/>
    </location>
</feature>
<dbReference type="SUPFAM" id="SSF103473">
    <property type="entry name" value="MFS general substrate transporter"/>
    <property type="match status" value="1"/>
</dbReference>
<evidence type="ECO:0000256" key="4">
    <source>
        <dbReference type="ARBA" id="ARBA00023136"/>
    </source>
</evidence>
<evidence type="ECO:0000259" key="6">
    <source>
        <dbReference type="PROSITE" id="PS50850"/>
    </source>
</evidence>
<feature type="transmembrane region" description="Helical" evidence="5">
    <location>
        <begin position="266"/>
        <end position="284"/>
    </location>
</feature>
<keyword evidence="8" id="KW-1185">Reference proteome</keyword>
<proteinExistence type="predicted"/>
<organism evidence="7 8">
    <name type="scientific">Rhodophyticola porphyridii</name>
    <dbReference type="NCBI Taxonomy" id="1852017"/>
    <lineage>
        <taxon>Bacteria</taxon>
        <taxon>Pseudomonadati</taxon>
        <taxon>Pseudomonadota</taxon>
        <taxon>Alphaproteobacteria</taxon>
        <taxon>Rhodobacterales</taxon>
        <taxon>Roseobacteraceae</taxon>
        <taxon>Rhodophyticola</taxon>
    </lineage>
</organism>
<dbReference type="InterPro" id="IPR036259">
    <property type="entry name" value="MFS_trans_sf"/>
</dbReference>
<comment type="subcellular location">
    <subcellularLocation>
        <location evidence="1">Membrane</location>
        <topology evidence="1">Multi-pass membrane protein</topology>
    </subcellularLocation>
</comment>
<dbReference type="EMBL" id="RCNT01000001">
    <property type="protein sequence ID" value="RMA44112.1"/>
    <property type="molecule type" value="Genomic_DNA"/>
</dbReference>
<evidence type="ECO:0000256" key="2">
    <source>
        <dbReference type="ARBA" id="ARBA00022692"/>
    </source>
</evidence>
<dbReference type="PROSITE" id="PS50850">
    <property type="entry name" value="MFS"/>
    <property type="match status" value="1"/>
</dbReference>
<dbReference type="RefSeq" id="WP_121896701.1">
    <property type="nucleotide sequence ID" value="NZ_RCNT01000001.1"/>
</dbReference>
<keyword evidence="2 5" id="KW-0812">Transmembrane</keyword>
<evidence type="ECO:0000313" key="7">
    <source>
        <dbReference type="EMBL" id="RMA44112.1"/>
    </source>
</evidence>
<feature type="transmembrane region" description="Helical" evidence="5">
    <location>
        <begin position="70"/>
        <end position="88"/>
    </location>
</feature>
<feature type="transmembrane region" description="Helical" evidence="5">
    <location>
        <begin position="290"/>
        <end position="312"/>
    </location>
</feature>
<feature type="transmembrane region" description="Helical" evidence="5">
    <location>
        <begin position="159"/>
        <end position="177"/>
    </location>
</feature>
<feature type="transmembrane region" description="Helical" evidence="5">
    <location>
        <begin position="237"/>
        <end position="254"/>
    </location>
</feature>
<reference evidence="7 8" key="1">
    <citation type="submission" date="2018-10" db="EMBL/GenBank/DDBJ databases">
        <authorList>
            <person name="Jung H.S."/>
            <person name="Jeon C.O."/>
        </authorList>
    </citation>
    <scope>NUCLEOTIDE SEQUENCE [LARGE SCALE GENOMIC DNA]</scope>
    <source>
        <strain evidence="7 8">MA-7-27</strain>
    </source>
</reference>
<dbReference type="GO" id="GO:0016020">
    <property type="term" value="C:membrane"/>
    <property type="evidence" value="ECO:0007669"/>
    <property type="project" value="UniProtKB-SubCell"/>
</dbReference>
<sequence>MAVLSALRLSRRAALGFVAMGVLWGSFAAQVPVLKAQIGADDAVFGLLLLGSPLGLLATLWLVPLFDRRLGALSLPIAALAVALAYLVPGLATGPWVFLAAMIGLGLGSGLLDIVSNARVSELEARHNRSLMNANHGMFSVAYAVSAVATGFAREAGLSSAEIFSALALLVACLSLGMRSEVTPVSDEERRAVRLPWAIVLICGGIVLLAFFVEAVVESWSALHIERTLGGRAAEGAFGPAILGLTMALGRFSGQAITGRFSDVSIITLGAAMACAGAFLAAIAGGPFLAYIGFGIMGLGVSVVGPMALALVGRLVPPAHRTSAVARVNVMGFAAFLLAPLVMGQVSDAYGLRVAFAVVGALALIAPVLALMLRARSASYAQSP</sequence>
<keyword evidence="4 5" id="KW-0472">Membrane</keyword>
<dbReference type="AlphaFoldDB" id="A0A3L9Y6R3"/>
<evidence type="ECO:0000256" key="1">
    <source>
        <dbReference type="ARBA" id="ARBA00004141"/>
    </source>
</evidence>
<evidence type="ECO:0000256" key="5">
    <source>
        <dbReference type="SAM" id="Phobius"/>
    </source>
</evidence>
<evidence type="ECO:0000313" key="8">
    <source>
        <dbReference type="Proteomes" id="UP000281343"/>
    </source>
</evidence>
<protein>
    <submittedName>
        <fullName evidence="7">MFS transporter</fullName>
    </submittedName>
</protein>
<comment type="caution">
    <text evidence="7">The sequence shown here is derived from an EMBL/GenBank/DDBJ whole genome shotgun (WGS) entry which is preliminary data.</text>
</comment>
<dbReference type="PANTHER" id="PTHR23514:SF13">
    <property type="entry name" value="INNER MEMBRANE PROTEIN YBJJ"/>
    <property type="match status" value="1"/>
</dbReference>
<feature type="transmembrane region" description="Helical" evidence="5">
    <location>
        <begin position="197"/>
        <end position="217"/>
    </location>
</feature>
<dbReference type="PANTHER" id="PTHR23514">
    <property type="entry name" value="BYPASS OF STOP CODON PROTEIN 6"/>
    <property type="match status" value="1"/>
</dbReference>
<feature type="transmembrane region" description="Helical" evidence="5">
    <location>
        <begin position="350"/>
        <end position="373"/>
    </location>
</feature>
<dbReference type="Gene3D" id="1.20.1250.20">
    <property type="entry name" value="MFS general substrate transporter like domains"/>
    <property type="match status" value="2"/>
</dbReference>
<accession>A0A3L9Y6R3</accession>
<dbReference type="InterPro" id="IPR051788">
    <property type="entry name" value="MFS_Transporter"/>
</dbReference>
<evidence type="ECO:0000256" key="3">
    <source>
        <dbReference type="ARBA" id="ARBA00022989"/>
    </source>
</evidence>
<keyword evidence="3 5" id="KW-1133">Transmembrane helix</keyword>
<dbReference type="InterPro" id="IPR020846">
    <property type="entry name" value="MFS_dom"/>
</dbReference>
<dbReference type="OrthoDB" id="5526080at2"/>
<name>A0A3L9Y6R3_9RHOB</name>
<dbReference type="Pfam" id="PF07690">
    <property type="entry name" value="MFS_1"/>
    <property type="match status" value="1"/>
</dbReference>
<dbReference type="GO" id="GO:0022857">
    <property type="term" value="F:transmembrane transporter activity"/>
    <property type="evidence" value="ECO:0007669"/>
    <property type="project" value="InterPro"/>
</dbReference>
<dbReference type="Proteomes" id="UP000281343">
    <property type="component" value="Unassembled WGS sequence"/>
</dbReference>
<feature type="transmembrane region" description="Helical" evidence="5">
    <location>
        <begin position="44"/>
        <end position="63"/>
    </location>
</feature>